<dbReference type="AlphaFoldDB" id="A0AA86VY76"/>
<protein>
    <submittedName>
        <fullName evidence="1">Uncharacterized protein</fullName>
    </submittedName>
</protein>
<dbReference type="SUPFAM" id="SSF53756">
    <property type="entry name" value="UDP-Glycosyltransferase/glycogen phosphorylase"/>
    <property type="match status" value="1"/>
</dbReference>
<gene>
    <name evidence="1" type="ORF">AYBTSS11_LOCUS13445</name>
</gene>
<dbReference type="Gramene" id="rna-AYBTSS11_LOCUS13445">
    <property type="protein sequence ID" value="CAJ1948890.1"/>
    <property type="gene ID" value="gene-AYBTSS11_LOCUS13445"/>
</dbReference>
<dbReference type="Proteomes" id="UP001189624">
    <property type="component" value="Chromosome 4"/>
</dbReference>
<accession>A0AA86VY76</accession>
<sequence length="138" mass="15592">MATNSTFMCSKRIRFWNFGSKFFVIVSWPPHLGTHRFQMEKPTYIAVIPSVGFSHLAPILHFSKRLVELHPHFHVTCIVPSIGSLPTNSKAILQTLPPNVNPVLLPHRSTSMTFHKGFPLWPKSIKLCVSPCHRSIGP</sequence>
<dbReference type="EMBL" id="OY731401">
    <property type="protein sequence ID" value="CAJ1948890.1"/>
    <property type="molecule type" value="Genomic_DNA"/>
</dbReference>
<evidence type="ECO:0000313" key="2">
    <source>
        <dbReference type="Proteomes" id="UP001189624"/>
    </source>
</evidence>
<keyword evidence="2" id="KW-1185">Reference proteome</keyword>
<reference evidence="1" key="1">
    <citation type="submission" date="2023-10" db="EMBL/GenBank/DDBJ databases">
        <authorList>
            <person name="Domelevo Entfellner J.-B."/>
        </authorList>
    </citation>
    <scope>NUCLEOTIDE SEQUENCE</scope>
</reference>
<evidence type="ECO:0000313" key="1">
    <source>
        <dbReference type="EMBL" id="CAJ1948890.1"/>
    </source>
</evidence>
<organism evidence="1 2">
    <name type="scientific">Sphenostylis stenocarpa</name>
    <dbReference type="NCBI Taxonomy" id="92480"/>
    <lineage>
        <taxon>Eukaryota</taxon>
        <taxon>Viridiplantae</taxon>
        <taxon>Streptophyta</taxon>
        <taxon>Embryophyta</taxon>
        <taxon>Tracheophyta</taxon>
        <taxon>Spermatophyta</taxon>
        <taxon>Magnoliopsida</taxon>
        <taxon>eudicotyledons</taxon>
        <taxon>Gunneridae</taxon>
        <taxon>Pentapetalae</taxon>
        <taxon>rosids</taxon>
        <taxon>fabids</taxon>
        <taxon>Fabales</taxon>
        <taxon>Fabaceae</taxon>
        <taxon>Papilionoideae</taxon>
        <taxon>50 kb inversion clade</taxon>
        <taxon>NPAAA clade</taxon>
        <taxon>indigoferoid/millettioid clade</taxon>
        <taxon>Phaseoleae</taxon>
        <taxon>Sphenostylis</taxon>
    </lineage>
</organism>
<name>A0AA86VY76_9FABA</name>
<proteinExistence type="predicted"/>
<dbReference type="Gene3D" id="3.40.50.2000">
    <property type="entry name" value="Glycogen Phosphorylase B"/>
    <property type="match status" value="1"/>
</dbReference>